<protein>
    <submittedName>
        <fullName evidence="2">Uncharacterized protein</fullName>
    </submittedName>
</protein>
<proteinExistence type="predicted"/>
<accession>A0AAQ3NNL2</accession>
<keyword evidence="1" id="KW-1133">Transmembrane helix</keyword>
<feature type="non-terminal residue" evidence="2">
    <location>
        <position position="1"/>
    </location>
</feature>
<evidence type="ECO:0000256" key="1">
    <source>
        <dbReference type="SAM" id="Phobius"/>
    </source>
</evidence>
<dbReference type="EMBL" id="CP144696">
    <property type="protein sequence ID" value="WVZ13100.1"/>
    <property type="molecule type" value="Genomic_DNA"/>
</dbReference>
<sequence>EKNLSWKLGLIERKIIKVRRDLETSGGRTKNKKQENYTAYESFNLYEADTHWTSWLVTMFGVANIVVSIICMYINNCLKITSVLMVAAWLSSLEGSLSNLCRRTRCKRTRCLVFLLQH</sequence>
<keyword evidence="1" id="KW-0472">Membrane</keyword>
<keyword evidence="1" id="KW-0812">Transmembrane</keyword>
<name>A0AAQ3NNL2_VIGMU</name>
<dbReference type="Proteomes" id="UP001374535">
    <property type="component" value="Chromosome 5"/>
</dbReference>
<reference evidence="2 3" key="1">
    <citation type="journal article" date="2023" name="Life. Sci Alliance">
        <title>Evolutionary insights into 3D genome organization and epigenetic landscape of Vigna mungo.</title>
        <authorList>
            <person name="Junaid A."/>
            <person name="Singh B."/>
            <person name="Bhatia S."/>
        </authorList>
    </citation>
    <scope>NUCLEOTIDE SEQUENCE [LARGE SCALE GENOMIC DNA]</scope>
    <source>
        <strain evidence="2">Urdbean</strain>
    </source>
</reference>
<gene>
    <name evidence="2" type="ORF">V8G54_017630</name>
</gene>
<keyword evidence="3" id="KW-1185">Reference proteome</keyword>
<organism evidence="2 3">
    <name type="scientific">Vigna mungo</name>
    <name type="common">Black gram</name>
    <name type="synonym">Phaseolus mungo</name>
    <dbReference type="NCBI Taxonomy" id="3915"/>
    <lineage>
        <taxon>Eukaryota</taxon>
        <taxon>Viridiplantae</taxon>
        <taxon>Streptophyta</taxon>
        <taxon>Embryophyta</taxon>
        <taxon>Tracheophyta</taxon>
        <taxon>Spermatophyta</taxon>
        <taxon>Magnoliopsida</taxon>
        <taxon>eudicotyledons</taxon>
        <taxon>Gunneridae</taxon>
        <taxon>Pentapetalae</taxon>
        <taxon>rosids</taxon>
        <taxon>fabids</taxon>
        <taxon>Fabales</taxon>
        <taxon>Fabaceae</taxon>
        <taxon>Papilionoideae</taxon>
        <taxon>50 kb inversion clade</taxon>
        <taxon>NPAAA clade</taxon>
        <taxon>indigoferoid/millettioid clade</taxon>
        <taxon>Phaseoleae</taxon>
        <taxon>Vigna</taxon>
    </lineage>
</organism>
<feature type="transmembrane region" description="Helical" evidence="1">
    <location>
        <begin position="52"/>
        <end position="75"/>
    </location>
</feature>
<evidence type="ECO:0000313" key="2">
    <source>
        <dbReference type="EMBL" id="WVZ13100.1"/>
    </source>
</evidence>
<dbReference type="AlphaFoldDB" id="A0AAQ3NNL2"/>
<evidence type="ECO:0000313" key="3">
    <source>
        <dbReference type="Proteomes" id="UP001374535"/>
    </source>
</evidence>